<reference evidence="10 11" key="1">
    <citation type="journal article" date="2021" name="Nat. Commun.">
        <title>Genetic determinants of endophytism in the Arabidopsis root mycobiome.</title>
        <authorList>
            <person name="Mesny F."/>
            <person name="Miyauchi S."/>
            <person name="Thiergart T."/>
            <person name="Pickel B."/>
            <person name="Atanasova L."/>
            <person name="Karlsson M."/>
            <person name="Huettel B."/>
            <person name="Barry K.W."/>
            <person name="Haridas S."/>
            <person name="Chen C."/>
            <person name="Bauer D."/>
            <person name="Andreopoulos W."/>
            <person name="Pangilinan J."/>
            <person name="LaButti K."/>
            <person name="Riley R."/>
            <person name="Lipzen A."/>
            <person name="Clum A."/>
            <person name="Drula E."/>
            <person name="Henrissat B."/>
            <person name="Kohler A."/>
            <person name="Grigoriev I.V."/>
            <person name="Martin F.M."/>
            <person name="Hacquard S."/>
        </authorList>
    </citation>
    <scope>NUCLEOTIDE SEQUENCE [LARGE SCALE GENOMIC DNA]</scope>
    <source>
        <strain evidence="10 11">MPI-SDFR-AT-0080</strain>
    </source>
</reference>
<organism evidence="10 11">
    <name type="scientific">Macrophomina phaseolina</name>
    <dbReference type="NCBI Taxonomy" id="35725"/>
    <lineage>
        <taxon>Eukaryota</taxon>
        <taxon>Fungi</taxon>
        <taxon>Dikarya</taxon>
        <taxon>Ascomycota</taxon>
        <taxon>Pezizomycotina</taxon>
        <taxon>Dothideomycetes</taxon>
        <taxon>Dothideomycetes incertae sedis</taxon>
        <taxon>Botryosphaeriales</taxon>
        <taxon>Botryosphaeriaceae</taxon>
        <taxon>Macrophomina</taxon>
    </lineage>
</organism>
<evidence type="ECO:0000256" key="3">
    <source>
        <dbReference type="ARBA" id="ARBA00012910"/>
    </source>
</evidence>
<dbReference type="InterPro" id="IPR013785">
    <property type="entry name" value="Aldolase_TIM"/>
</dbReference>
<dbReference type="Gene3D" id="3.20.20.70">
    <property type="entry name" value="Aldolase class I"/>
    <property type="match status" value="1"/>
</dbReference>
<dbReference type="Pfam" id="PF00682">
    <property type="entry name" value="HMGL-like"/>
    <property type="match status" value="1"/>
</dbReference>
<protein>
    <recommendedName>
        <fullName evidence="3">hydroxymethylglutaryl-CoA lyase</fullName>
        <ecNumber evidence="3">4.1.3.4</ecNumber>
    </recommendedName>
</protein>
<dbReference type="PANTHER" id="PTHR42738:SF17">
    <property type="entry name" value="HYDROXYMETHYLGLUTARYL-COA LYASE"/>
    <property type="match status" value="1"/>
</dbReference>
<dbReference type="PROSITE" id="PS50991">
    <property type="entry name" value="PYR_CT"/>
    <property type="match status" value="1"/>
</dbReference>
<keyword evidence="6" id="KW-0456">Lyase</keyword>
<sequence length="779" mass="83617">MTCNYLSTASPVKLTGRAGREASLPRDLWPAYFTLSASHVERRRRQFPTFQVVPETSRKKQLRNFRWADDSRRGGIGRRAASSLLHRGNGTDPHHSNRNAPVTAAVIVLPDSKNSRCAYVLQSACATAPEPLPLSFLLYVVASLACSSEPQPPRAMTVYPTLGGKPQAVRIIEVGPRDGLQNISQAVPTATKVELIARLQAAGLQAIELTSAVSPKAVPQLADNQKLLSHDSVKALLDQSHLRLPVLVPNTKGLDIALRHGVKEVAVFVSASEGFSRANTNCTVAEGIDRARSVARAATSKGLNVRGYVSSIFACPYDGPTPHSAVLRCVRELLDMGCHEVSLGDTIGAGAAADVRALLDYLFAHGVPAERLAGHFHDTGGQAVSNVWEAYKCGLRAFDSSVAGLGGCPYAPGAKGNVATEDVTYLFERAGISTGVDFAKLVETGRWISQQLSRPYDSRAGAAFVAQAERLAKERENKQNKKSEQQQQQAQSQTAPERLPWTPHASVDGLSAYRHGANLKIVLNRPRNGNALTEAMTAGLAETFRLAASDKSIARIAITATGRFFCTGMDLARDSTSVSRSDPQQSAAQFDRLTRLFELIDGAPQVTVACLNGPAYGGGVGLAFACDVRIAAKEATVTLSEVKLGLCPATISKYVAREWGPAFAREAMLSGRPVSPAELKSLGVVAAVVEERERLDEVLDAYLARLRGAAPRASALCKDLVRLSVVDSGGEVQARGIRAAFDEMMGPESEAAFGVREFQAGRRKVDWDKYSLSKNMPRL</sequence>
<dbReference type="CDD" id="cd07938">
    <property type="entry name" value="DRE_TIM_HMGL"/>
    <property type="match status" value="1"/>
</dbReference>
<dbReference type="Pfam" id="PF00378">
    <property type="entry name" value="ECH_1"/>
    <property type="match status" value="1"/>
</dbReference>
<gene>
    <name evidence="10" type="ORF">B0J12DRAFT_642999</name>
</gene>
<dbReference type="InterPro" id="IPR043594">
    <property type="entry name" value="HMGL"/>
</dbReference>
<dbReference type="PROSITE" id="PS01062">
    <property type="entry name" value="HMG_COA_LYASE"/>
    <property type="match status" value="1"/>
</dbReference>
<evidence type="ECO:0000256" key="2">
    <source>
        <dbReference type="ARBA" id="ARBA00009405"/>
    </source>
</evidence>
<dbReference type="PANTHER" id="PTHR42738">
    <property type="entry name" value="HYDROXYMETHYLGLUTARYL-COA LYASE"/>
    <property type="match status" value="1"/>
</dbReference>
<accession>A0ABQ8GSL5</accession>
<keyword evidence="5" id="KW-0843">Virulence</keyword>
<comment type="catalytic activity">
    <reaction evidence="7">
        <text>(3S)-3-hydroxy-3-methylglutaryl-CoA = acetoacetate + acetyl-CoA</text>
        <dbReference type="Rhea" id="RHEA:24404"/>
        <dbReference type="ChEBI" id="CHEBI:13705"/>
        <dbReference type="ChEBI" id="CHEBI:43074"/>
        <dbReference type="ChEBI" id="CHEBI:57288"/>
        <dbReference type="EC" id="4.1.3.4"/>
    </reaction>
</comment>
<dbReference type="SUPFAM" id="SSF51569">
    <property type="entry name" value="Aldolase"/>
    <property type="match status" value="1"/>
</dbReference>
<evidence type="ECO:0000256" key="1">
    <source>
        <dbReference type="ARBA" id="ARBA00005143"/>
    </source>
</evidence>
<dbReference type="Gene3D" id="3.90.226.10">
    <property type="entry name" value="2-enoyl-CoA Hydratase, Chain A, domain 1"/>
    <property type="match status" value="1"/>
</dbReference>
<dbReference type="EMBL" id="JAGTJR010000002">
    <property type="protein sequence ID" value="KAH7063485.1"/>
    <property type="molecule type" value="Genomic_DNA"/>
</dbReference>
<evidence type="ECO:0000256" key="4">
    <source>
        <dbReference type="ARBA" id="ARBA00022723"/>
    </source>
</evidence>
<evidence type="ECO:0000256" key="5">
    <source>
        <dbReference type="ARBA" id="ARBA00023026"/>
    </source>
</evidence>
<keyword evidence="4" id="KW-0479">Metal-binding</keyword>
<comment type="pathway">
    <text evidence="1">Metabolic intermediate metabolism; (S)-3-hydroxy-3-methylglutaryl-CoA degradation; acetoacetate from (S)-3-hydroxy-3-methylglutaryl-CoA: step 1/1.</text>
</comment>
<comment type="caution">
    <text evidence="10">The sequence shown here is derived from an EMBL/GenBank/DDBJ whole genome shotgun (WGS) entry which is preliminary data.</text>
</comment>
<evidence type="ECO:0000256" key="8">
    <source>
        <dbReference type="SAM" id="MobiDB-lite"/>
    </source>
</evidence>
<dbReference type="EC" id="4.1.3.4" evidence="3"/>
<feature type="compositionally biased region" description="Basic and acidic residues" evidence="8">
    <location>
        <begin position="472"/>
        <end position="484"/>
    </location>
</feature>
<evidence type="ECO:0000256" key="7">
    <source>
        <dbReference type="ARBA" id="ARBA00049877"/>
    </source>
</evidence>
<name>A0ABQ8GSL5_9PEZI</name>
<comment type="similarity">
    <text evidence="2">Belongs to the HMG-CoA lyase family.</text>
</comment>
<dbReference type="Proteomes" id="UP000774617">
    <property type="component" value="Unassembled WGS sequence"/>
</dbReference>
<evidence type="ECO:0000313" key="11">
    <source>
        <dbReference type="Proteomes" id="UP000774617"/>
    </source>
</evidence>
<dbReference type="InterPro" id="IPR000891">
    <property type="entry name" value="PYR_CT"/>
</dbReference>
<dbReference type="NCBIfam" id="NF004283">
    <property type="entry name" value="PRK05692.1"/>
    <property type="match status" value="1"/>
</dbReference>
<evidence type="ECO:0000259" key="9">
    <source>
        <dbReference type="PROSITE" id="PS50991"/>
    </source>
</evidence>
<feature type="region of interest" description="Disordered" evidence="8">
    <location>
        <begin position="472"/>
        <end position="506"/>
    </location>
</feature>
<proteinExistence type="inferred from homology"/>
<dbReference type="SUPFAM" id="SSF52096">
    <property type="entry name" value="ClpP/crotonase"/>
    <property type="match status" value="1"/>
</dbReference>
<evidence type="ECO:0000256" key="6">
    <source>
        <dbReference type="ARBA" id="ARBA00023239"/>
    </source>
</evidence>
<evidence type="ECO:0000313" key="10">
    <source>
        <dbReference type="EMBL" id="KAH7063485.1"/>
    </source>
</evidence>
<feature type="domain" description="Pyruvate carboxyltransferase" evidence="9">
    <location>
        <begin position="169"/>
        <end position="442"/>
    </location>
</feature>
<keyword evidence="11" id="KW-1185">Reference proteome</keyword>
<dbReference type="CDD" id="cd06558">
    <property type="entry name" value="crotonase-like"/>
    <property type="match status" value="1"/>
</dbReference>
<dbReference type="InterPro" id="IPR000138">
    <property type="entry name" value="HMG_CoA_lyase_AS"/>
</dbReference>
<dbReference type="InterPro" id="IPR029045">
    <property type="entry name" value="ClpP/crotonase-like_dom_sf"/>
</dbReference>
<dbReference type="InterPro" id="IPR001753">
    <property type="entry name" value="Enoyl-CoA_hydra/iso"/>
</dbReference>